<dbReference type="Pfam" id="PF04935">
    <property type="entry name" value="SURF6"/>
    <property type="match status" value="1"/>
</dbReference>
<feature type="compositionally biased region" description="Low complexity" evidence="4">
    <location>
        <begin position="245"/>
        <end position="255"/>
    </location>
</feature>
<dbReference type="GO" id="GO:0042273">
    <property type="term" value="P:ribosomal large subunit biogenesis"/>
    <property type="evidence" value="ECO:0007669"/>
    <property type="project" value="TreeGrafter"/>
</dbReference>
<dbReference type="EMBL" id="JANBVN010000006">
    <property type="protein sequence ID" value="KAJ9165178.1"/>
    <property type="molecule type" value="Genomic_DNA"/>
</dbReference>
<feature type="region of interest" description="Disordered" evidence="4">
    <location>
        <begin position="459"/>
        <end position="552"/>
    </location>
</feature>
<feature type="compositionally biased region" description="Basic and acidic residues" evidence="4">
    <location>
        <begin position="200"/>
        <end position="214"/>
    </location>
</feature>
<dbReference type="GO" id="GO:0005730">
    <property type="term" value="C:nucleolus"/>
    <property type="evidence" value="ECO:0007669"/>
    <property type="project" value="TreeGrafter"/>
</dbReference>
<feature type="compositionally biased region" description="Basic residues" evidence="4">
    <location>
        <begin position="337"/>
        <end position="349"/>
    </location>
</feature>
<dbReference type="InterPro" id="IPR007019">
    <property type="entry name" value="SURF6"/>
</dbReference>
<feature type="compositionally biased region" description="Basic and acidic residues" evidence="4">
    <location>
        <begin position="124"/>
        <end position="164"/>
    </location>
</feature>
<protein>
    <submittedName>
        <fullName evidence="7">SURF6-domain-containing protein</fullName>
    </submittedName>
</protein>
<feature type="compositionally biased region" description="Basic and acidic residues" evidence="4">
    <location>
        <begin position="459"/>
        <end position="473"/>
    </location>
</feature>
<dbReference type="AlphaFoldDB" id="A0AA38S002"/>
<evidence type="ECO:0000313" key="8">
    <source>
        <dbReference type="Proteomes" id="UP001174691"/>
    </source>
</evidence>
<proteinExistence type="inferred from homology"/>
<feature type="compositionally biased region" description="Low complexity" evidence="4">
    <location>
        <begin position="266"/>
        <end position="285"/>
    </location>
</feature>
<dbReference type="GO" id="GO:0003723">
    <property type="term" value="F:RNA binding"/>
    <property type="evidence" value="ECO:0007669"/>
    <property type="project" value="TreeGrafter"/>
</dbReference>
<feature type="compositionally biased region" description="Basic and acidic residues" evidence="4">
    <location>
        <begin position="431"/>
        <end position="442"/>
    </location>
</feature>
<feature type="region of interest" description="Disordered" evidence="4">
    <location>
        <begin position="407"/>
        <end position="442"/>
    </location>
</feature>
<dbReference type="Pfam" id="PF15459">
    <property type="entry name" value="RRP14"/>
    <property type="match status" value="1"/>
</dbReference>
<comment type="similarity">
    <text evidence="2">Belongs to the SURF6 family.</text>
</comment>
<evidence type="ECO:0000259" key="5">
    <source>
        <dbReference type="Pfam" id="PF04935"/>
    </source>
</evidence>
<feature type="domain" description="Ribosomal RNA-processing protein 14/surfeit locus protein 6 C-terminal" evidence="5">
    <location>
        <begin position="330"/>
        <end position="526"/>
    </location>
</feature>
<accession>A0AA38S002</accession>
<feature type="compositionally biased region" description="Acidic residues" evidence="4">
    <location>
        <begin position="177"/>
        <end position="196"/>
    </location>
</feature>
<sequence>MAEASLQDRLREHSKAFDGLLSLIPAKMYYGEDTSDQWKKKKQTKAEAKAAKRSKLDPDSELNKNAKEVMDERARNKRKLRDMQEADADSEGDDDVSLDLDVEKEKPGEGLKKKAVPEPEPEETASKKPKLAEAENPKEEMSEKQKAKAEKKAAKQKKKDEKEAKKHAKKEAKSDVAEAEVGAEDDAAVEPAEDDQPAPAKKDKQRQQKAKEVIQKSTESDPAPEQDAEMEQISVPGLVDEDDSASTSASTPHSPVFDAAPTTSNPSSVEAASTTTSLASAVAPSEKPKHLKIPTDTTALRARLAARIEALRAARKADGADGKPAMTRAELIEERRRKQAQRKAHKKELRLKAKQEEDAKREEALASARNSPGGSLMSPMIPINDDVETSFSFGRVAFADGTTLSRDLTYEKEAGEKKKKLDPKSALAKVEAQKRRLAELDEEKRKDILEKEVWLAARRKAEGEKVRDDETLLKKAVKRKEKAKQKSEKEWKERKAGVAKGIHDRQKKREANLQARRDGKGQKGKKKSGPTKKKAARPGFEGSFSVGGGKKR</sequence>
<evidence type="ECO:0000256" key="2">
    <source>
        <dbReference type="ARBA" id="ARBA00005904"/>
    </source>
</evidence>
<evidence type="ECO:0000256" key="4">
    <source>
        <dbReference type="SAM" id="MobiDB-lite"/>
    </source>
</evidence>
<evidence type="ECO:0000259" key="6">
    <source>
        <dbReference type="Pfam" id="PF15459"/>
    </source>
</evidence>
<feature type="region of interest" description="Disordered" evidence="4">
    <location>
        <begin position="315"/>
        <end position="381"/>
    </location>
</feature>
<feature type="compositionally biased region" description="Acidic residues" evidence="4">
    <location>
        <begin position="85"/>
        <end position="100"/>
    </location>
</feature>
<evidence type="ECO:0000256" key="3">
    <source>
        <dbReference type="ARBA" id="ARBA00023242"/>
    </source>
</evidence>
<gene>
    <name evidence="7" type="ORF">NKR19_g688</name>
</gene>
<feature type="compositionally biased region" description="Basic residues" evidence="4">
    <location>
        <begin position="522"/>
        <end position="536"/>
    </location>
</feature>
<evidence type="ECO:0000256" key="1">
    <source>
        <dbReference type="ARBA" id="ARBA00004123"/>
    </source>
</evidence>
<keyword evidence="3" id="KW-0539">Nucleus</keyword>
<keyword evidence="8" id="KW-1185">Reference proteome</keyword>
<dbReference type="GO" id="GO:0042274">
    <property type="term" value="P:ribosomal small subunit biogenesis"/>
    <property type="evidence" value="ECO:0007669"/>
    <property type="project" value="TreeGrafter"/>
</dbReference>
<feature type="domain" description="Ribosomal RNA-processing protein 14 N-terminal" evidence="6">
    <location>
        <begin position="9"/>
        <end position="59"/>
    </location>
</feature>
<dbReference type="InterPro" id="IPR029188">
    <property type="entry name" value="Rrp14_N"/>
</dbReference>
<feature type="compositionally biased region" description="Basic and acidic residues" evidence="4">
    <location>
        <begin position="350"/>
        <end position="364"/>
    </location>
</feature>
<organism evidence="7 8">
    <name type="scientific">Coniochaeta hoffmannii</name>
    <dbReference type="NCBI Taxonomy" id="91930"/>
    <lineage>
        <taxon>Eukaryota</taxon>
        <taxon>Fungi</taxon>
        <taxon>Dikarya</taxon>
        <taxon>Ascomycota</taxon>
        <taxon>Pezizomycotina</taxon>
        <taxon>Sordariomycetes</taxon>
        <taxon>Sordariomycetidae</taxon>
        <taxon>Coniochaetales</taxon>
        <taxon>Coniochaetaceae</taxon>
        <taxon>Coniochaeta</taxon>
    </lineage>
</organism>
<dbReference type="Proteomes" id="UP001174691">
    <property type="component" value="Unassembled WGS sequence"/>
</dbReference>
<feature type="compositionally biased region" description="Basic and acidic residues" evidence="4">
    <location>
        <begin position="101"/>
        <end position="117"/>
    </location>
</feature>
<comment type="caution">
    <text evidence="7">The sequence shown here is derived from an EMBL/GenBank/DDBJ whole genome shotgun (WGS) entry which is preliminary data.</text>
</comment>
<dbReference type="InterPro" id="IPR029190">
    <property type="entry name" value="Rrp14/SURF6_C"/>
</dbReference>
<name>A0AA38S002_9PEZI</name>
<dbReference type="PANTHER" id="PTHR14369">
    <property type="entry name" value="SURFEIT LOCUS PROTEIN 6"/>
    <property type="match status" value="1"/>
</dbReference>
<evidence type="ECO:0000313" key="7">
    <source>
        <dbReference type="EMBL" id="KAJ9165178.1"/>
    </source>
</evidence>
<reference evidence="7" key="1">
    <citation type="submission" date="2022-07" db="EMBL/GenBank/DDBJ databases">
        <title>Fungi with potential for degradation of polypropylene.</title>
        <authorList>
            <person name="Gostincar C."/>
        </authorList>
    </citation>
    <scope>NUCLEOTIDE SEQUENCE</scope>
    <source>
        <strain evidence="7">EXF-13287</strain>
    </source>
</reference>
<comment type="subcellular location">
    <subcellularLocation>
        <location evidence="1">Nucleus</location>
    </subcellularLocation>
</comment>
<feature type="compositionally biased region" description="Basic and acidic residues" evidence="4">
    <location>
        <begin position="484"/>
        <end position="521"/>
    </location>
</feature>
<feature type="compositionally biased region" description="Basic and acidic residues" evidence="4">
    <location>
        <begin position="44"/>
        <end position="74"/>
    </location>
</feature>
<dbReference type="GO" id="GO:0003677">
    <property type="term" value="F:DNA binding"/>
    <property type="evidence" value="ECO:0007669"/>
    <property type="project" value="TreeGrafter"/>
</dbReference>
<dbReference type="PANTHER" id="PTHR14369:SF0">
    <property type="entry name" value="SURFEIT LOCUS PROTEIN 6"/>
    <property type="match status" value="1"/>
</dbReference>
<feature type="region of interest" description="Disordered" evidence="4">
    <location>
        <begin position="32"/>
        <end position="296"/>
    </location>
</feature>